<dbReference type="InterPro" id="IPR011529">
    <property type="entry name" value="Glu_5kinase"/>
</dbReference>
<evidence type="ECO:0000256" key="7">
    <source>
        <dbReference type="ARBA" id="ARBA00022840"/>
    </source>
</evidence>
<keyword evidence="5 8" id="KW-0547">Nucleotide-binding</keyword>
<keyword evidence="1 8" id="KW-0963">Cytoplasm</keyword>
<feature type="binding site" evidence="8">
    <location>
        <position position="156"/>
    </location>
    <ligand>
        <name>substrate</name>
    </ligand>
</feature>
<organism evidence="10 11">
    <name type="scientific">Lentisphaera profundi</name>
    <dbReference type="NCBI Taxonomy" id="1658616"/>
    <lineage>
        <taxon>Bacteria</taxon>
        <taxon>Pseudomonadati</taxon>
        <taxon>Lentisphaerota</taxon>
        <taxon>Lentisphaeria</taxon>
        <taxon>Lentisphaerales</taxon>
        <taxon>Lentisphaeraceae</taxon>
        <taxon>Lentisphaera</taxon>
    </lineage>
</organism>
<dbReference type="Proteomes" id="UP001214250">
    <property type="component" value="Chromosome 1"/>
</dbReference>
<accession>A0ABY7VV49</accession>
<dbReference type="Gene3D" id="3.40.1160.10">
    <property type="entry name" value="Acetylglutamate kinase-like"/>
    <property type="match status" value="1"/>
</dbReference>
<dbReference type="Pfam" id="PF00696">
    <property type="entry name" value="AA_kinase"/>
    <property type="match status" value="1"/>
</dbReference>
<dbReference type="InterPro" id="IPR015947">
    <property type="entry name" value="PUA-like_sf"/>
</dbReference>
<evidence type="ECO:0000256" key="4">
    <source>
        <dbReference type="ARBA" id="ARBA00022679"/>
    </source>
</evidence>
<evidence type="ECO:0000256" key="6">
    <source>
        <dbReference type="ARBA" id="ARBA00022777"/>
    </source>
</evidence>
<dbReference type="InterPro" id="IPR005715">
    <property type="entry name" value="Glu_5kinase/COase_Synthase"/>
</dbReference>
<dbReference type="NCBIfam" id="TIGR01027">
    <property type="entry name" value="proB"/>
    <property type="match status" value="1"/>
</dbReference>
<reference evidence="10 11" key="1">
    <citation type="submission" date="2023-02" db="EMBL/GenBank/DDBJ databases">
        <title>Genome sequence of Lentisphaera profundi SAORIC-696.</title>
        <authorList>
            <person name="Kim e."/>
            <person name="Cho J.-C."/>
            <person name="Choi A."/>
            <person name="Kang I."/>
        </authorList>
    </citation>
    <scope>NUCLEOTIDE SEQUENCE [LARGE SCALE GENOMIC DNA]</scope>
    <source>
        <strain evidence="10 11">SAORIC-696</strain>
    </source>
</reference>
<dbReference type="EC" id="2.7.2.11" evidence="8"/>
<feature type="binding site" evidence="8">
    <location>
        <position position="17"/>
    </location>
    <ligand>
        <name>ATP</name>
        <dbReference type="ChEBI" id="CHEBI:30616"/>
    </ligand>
</feature>
<comment type="function">
    <text evidence="8">Catalyzes the transfer of a phosphate group to glutamate to form L-glutamate 5-phosphate.</text>
</comment>
<dbReference type="SUPFAM" id="SSF88697">
    <property type="entry name" value="PUA domain-like"/>
    <property type="match status" value="1"/>
</dbReference>
<keyword evidence="11" id="KW-1185">Reference proteome</keyword>
<keyword evidence="6 8" id="KW-0418">Kinase</keyword>
<dbReference type="InterPro" id="IPR036974">
    <property type="entry name" value="PUA_sf"/>
</dbReference>
<dbReference type="Gene3D" id="2.30.130.10">
    <property type="entry name" value="PUA domain"/>
    <property type="match status" value="1"/>
</dbReference>
<dbReference type="InterPro" id="IPR036393">
    <property type="entry name" value="AceGlu_kinase-like_sf"/>
</dbReference>
<comment type="catalytic activity">
    <reaction evidence="8">
        <text>L-glutamate + ATP = L-glutamyl 5-phosphate + ADP</text>
        <dbReference type="Rhea" id="RHEA:14877"/>
        <dbReference type="ChEBI" id="CHEBI:29985"/>
        <dbReference type="ChEBI" id="CHEBI:30616"/>
        <dbReference type="ChEBI" id="CHEBI:58274"/>
        <dbReference type="ChEBI" id="CHEBI:456216"/>
        <dbReference type="EC" id="2.7.2.11"/>
    </reaction>
</comment>
<dbReference type="PANTHER" id="PTHR43654">
    <property type="entry name" value="GLUTAMATE 5-KINASE"/>
    <property type="match status" value="1"/>
</dbReference>
<dbReference type="InterPro" id="IPR001048">
    <property type="entry name" value="Asp/Glu/Uridylate_kinase"/>
</dbReference>
<dbReference type="RefSeq" id="WP_274151266.1">
    <property type="nucleotide sequence ID" value="NZ_CP117811.1"/>
</dbReference>
<dbReference type="GO" id="GO:0004349">
    <property type="term" value="F:glutamate 5-kinase activity"/>
    <property type="evidence" value="ECO:0007669"/>
    <property type="project" value="UniProtKB-EC"/>
</dbReference>
<comment type="subcellular location">
    <subcellularLocation>
        <location evidence="8">Cytoplasm</location>
    </subcellularLocation>
</comment>
<feature type="binding site" evidence="8">
    <location>
        <position position="144"/>
    </location>
    <ligand>
        <name>substrate</name>
    </ligand>
</feature>
<dbReference type="EMBL" id="CP117811">
    <property type="protein sequence ID" value="WDE97090.1"/>
    <property type="molecule type" value="Genomic_DNA"/>
</dbReference>
<evidence type="ECO:0000256" key="8">
    <source>
        <dbReference type="HAMAP-Rule" id="MF_00456"/>
    </source>
</evidence>
<dbReference type="SUPFAM" id="SSF53633">
    <property type="entry name" value="Carbamate kinase-like"/>
    <property type="match status" value="1"/>
</dbReference>
<dbReference type="Pfam" id="PF01472">
    <property type="entry name" value="PUA"/>
    <property type="match status" value="1"/>
</dbReference>
<dbReference type="PIRSF" id="PIRSF000729">
    <property type="entry name" value="GK"/>
    <property type="match status" value="1"/>
</dbReference>
<evidence type="ECO:0000256" key="2">
    <source>
        <dbReference type="ARBA" id="ARBA00022605"/>
    </source>
</evidence>
<dbReference type="InterPro" id="IPR019797">
    <property type="entry name" value="Glutamate_5-kinase_CS"/>
</dbReference>
<evidence type="ECO:0000256" key="3">
    <source>
        <dbReference type="ARBA" id="ARBA00022650"/>
    </source>
</evidence>
<evidence type="ECO:0000313" key="11">
    <source>
        <dbReference type="Proteomes" id="UP001214250"/>
    </source>
</evidence>
<keyword evidence="4 8" id="KW-0808">Transferase</keyword>
<dbReference type="PRINTS" id="PR00474">
    <property type="entry name" value="GLU5KINASE"/>
</dbReference>
<dbReference type="InterPro" id="IPR002478">
    <property type="entry name" value="PUA"/>
</dbReference>
<evidence type="ECO:0000313" key="10">
    <source>
        <dbReference type="EMBL" id="WDE97090.1"/>
    </source>
</evidence>
<dbReference type="HAMAP" id="MF_00456">
    <property type="entry name" value="ProB"/>
    <property type="match status" value="1"/>
</dbReference>
<dbReference type="CDD" id="cd04242">
    <property type="entry name" value="AAK_G5K_ProB"/>
    <property type="match status" value="1"/>
</dbReference>
<comment type="caution">
    <text evidence="8">Lacks conserved residue(s) required for the propagation of feature annotation.</text>
</comment>
<protein>
    <recommendedName>
        <fullName evidence="8">Glutamate 5-kinase</fullName>
        <ecNumber evidence="8">2.7.2.11</ecNumber>
    </recommendedName>
    <alternativeName>
        <fullName evidence="8">Gamma-glutamyl kinase</fullName>
        <shortName evidence="8">GK</shortName>
    </alternativeName>
</protein>
<dbReference type="PROSITE" id="PS50890">
    <property type="entry name" value="PUA"/>
    <property type="match status" value="1"/>
</dbReference>
<sequence length="380" mass="41398">MTPRKKVFTSSQRIVVKVGSRLLVDDQGVPSAQRIEELVEALYKLRQKGKEIILVSSGAIASGMSLLGMEQRPKHLPELQVCAAAGQSRLMSYYEQACVKRGFHCAQLLLLADDVRDRHRHLNLSNCLNTMLRKGVMPIINENDSLSVKEIRFGENDELAALVGIMSKSDLTVLMTSINGLHTLDSSGQPDKRISIVNDMNDDIRSLAGDTDGNQLSTGGMHTKLNAATILNQVGESLWIIDGQDFSALDRLAHGDDIGTLFPASLDKMSSLKRWLGFFPETQGSLGVDLGAEKALCYRGKSLLPGGLISVCGTFEKGDIVDILNPQGDIIARGQSNYSNLDLNIIKGHQSSDIDELLGGSANYAEAIHRDNLVILKEET</sequence>
<feature type="binding site" evidence="8">
    <location>
        <begin position="218"/>
        <end position="224"/>
    </location>
    <ligand>
        <name>ATP</name>
        <dbReference type="ChEBI" id="CHEBI:30616"/>
    </ligand>
</feature>
<evidence type="ECO:0000256" key="5">
    <source>
        <dbReference type="ARBA" id="ARBA00022741"/>
    </source>
</evidence>
<feature type="binding site" evidence="8">
    <location>
        <position position="57"/>
    </location>
    <ligand>
        <name>substrate</name>
    </ligand>
</feature>
<comment type="pathway">
    <text evidence="8">Amino-acid biosynthesis; L-proline biosynthesis; L-glutamate 5-semialdehyde from L-glutamate: step 1/2.</text>
</comment>
<evidence type="ECO:0000259" key="9">
    <source>
        <dbReference type="SMART" id="SM00359"/>
    </source>
</evidence>
<dbReference type="PROSITE" id="PS00902">
    <property type="entry name" value="GLUTAMATE_5_KINASE"/>
    <property type="match status" value="1"/>
</dbReference>
<gene>
    <name evidence="8 10" type="primary">proB</name>
    <name evidence="10" type="ORF">PQO03_03855</name>
</gene>
<dbReference type="InterPro" id="IPR001057">
    <property type="entry name" value="Glu/AcGlu_kinase"/>
</dbReference>
<comment type="similarity">
    <text evidence="8">Belongs to the glutamate 5-kinase family.</text>
</comment>
<name>A0ABY7VV49_9BACT</name>
<keyword evidence="3 8" id="KW-0641">Proline biosynthesis</keyword>
<dbReference type="PANTHER" id="PTHR43654:SF1">
    <property type="entry name" value="ISOPENTENYL PHOSPHATE KINASE"/>
    <property type="match status" value="1"/>
</dbReference>
<dbReference type="CDD" id="cd21157">
    <property type="entry name" value="PUA_G5K"/>
    <property type="match status" value="1"/>
</dbReference>
<keyword evidence="7 8" id="KW-0067">ATP-binding</keyword>
<feature type="domain" description="PUA" evidence="9">
    <location>
        <begin position="284"/>
        <end position="366"/>
    </location>
</feature>
<proteinExistence type="inferred from homology"/>
<dbReference type="SMART" id="SM00359">
    <property type="entry name" value="PUA"/>
    <property type="match status" value="1"/>
</dbReference>
<keyword evidence="2 8" id="KW-0028">Amino-acid biosynthesis</keyword>
<dbReference type="InterPro" id="IPR041739">
    <property type="entry name" value="G5K_ProB"/>
</dbReference>
<evidence type="ECO:0000256" key="1">
    <source>
        <dbReference type="ARBA" id="ARBA00022490"/>
    </source>
</evidence>